<sequence length="257" mass="27262">MSLLHMHTSGPVDGPPVLAVHGVTGHGARWRALAEAELPTARVLAPDLRGHGRSPWAPPWTLEQHAADLLAVLDDAGLGRVLVLTHSFGGAIGLHLARTAPERVHTLVLLDPATGIDPTDALEAAQDSCTPDTWAEPAAAARAKAGDWAGVPRALVEHEVAEHLAQQPDGRWAWRTCTPAVVAAWSEMARAPVLPPPGVRTLLVPALRVQPPLLAEAYRGALTALDHVTEHPLDCDHMVPYLLPTAVGALVRARLEP</sequence>
<keyword evidence="2" id="KW-0378">Hydrolase</keyword>
<dbReference type="GO" id="GO:0016787">
    <property type="term" value="F:hydrolase activity"/>
    <property type="evidence" value="ECO:0007669"/>
    <property type="project" value="UniProtKB-KW"/>
</dbReference>
<dbReference type="EMBL" id="CP110615">
    <property type="protein sequence ID" value="UZJ23928.1"/>
    <property type="molecule type" value="Genomic_DNA"/>
</dbReference>
<protein>
    <submittedName>
        <fullName evidence="2">Alpha/beta fold hydrolase</fullName>
    </submittedName>
</protein>
<dbReference type="InterPro" id="IPR029058">
    <property type="entry name" value="AB_hydrolase_fold"/>
</dbReference>
<gene>
    <name evidence="2" type="ORF">RHODO2019_12115</name>
</gene>
<evidence type="ECO:0000259" key="1">
    <source>
        <dbReference type="Pfam" id="PF00561"/>
    </source>
</evidence>
<dbReference type="SUPFAM" id="SSF53474">
    <property type="entry name" value="alpha/beta-Hydrolases"/>
    <property type="match status" value="1"/>
</dbReference>
<proteinExistence type="predicted"/>
<evidence type="ECO:0000313" key="2">
    <source>
        <dbReference type="EMBL" id="UZJ23928.1"/>
    </source>
</evidence>
<keyword evidence="3" id="KW-1185">Reference proteome</keyword>
<dbReference type="PRINTS" id="PR00111">
    <property type="entry name" value="ABHYDROLASE"/>
</dbReference>
<dbReference type="Pfam" id="PF00561">
    <property type="entry name" value="Abhydrolase_1"/>
    <property type="match status" value="1"/>
</dbReference>
<organism evidence="2 3">
    <name type="scientific">Rhodococcus antarcticus</name>
    <dbReference type="NCBI Taxonomy" id="2987751"/>
    <lineage>
        <taxon>Bacteria</taxon>
        <taxon>Bacillati</taxon>
        <taxon>Actinomycetota</taxon>
        <taxon>Actinomycetes</taxon>
        <taxon>Mycobacteriales</taxon>
        <taxon>Nocardiaceae</taxon>
        <taxon>Rhodococcus</taxon>
    </lineage>
</organism>
<dbReference type="InterPro" id="IPR050228">
    <property type="entry name" value="Carboxylesterase_BioH"/>
</dbReference>
<dbReference type="Gene3D" id="3.40.50.1820">
    <property type="entry name" value="alpha/beta hydrolase"/>
    <property type="match status" value="1"/>
</dbReference>
<reference evidence="2" key="1">
    <citation type="submission" date="2022-10" db="EMBL/GenBank/DDBJ databases">
        <title>Rhodococcus sp.75.</title>
        <authorList>
            <person name="Sun M."/>
        </authorList>
    </citation>
    <scope>NUCLEOTIDE SEQUENCE</scope>
    <source>
        <strain evidence="2">75</strain>
    </source>
</reference>
<accession>A0ABY6NXB5</accession>
<dbReference type="InterPro" id="IPR000073">
    <property type="entry name" value="AB_hydrolase_1"/>
</dbReference>
<feature type="domain" description="AB hydrolase-1" evidence="1">
    <location>
        <begin position="15"/>
        <end position="126"/>
    </location>
</feature>
<name>A0ABY6NXB5_9NOCA</name>
<dbReference type="Proteomes" id="UP001164965">
    <property type="component" value="Chromosome"/>
</dbReference>
<dbReference type="RefSeq" id="WP_265382036.1">
    <property type="nucleotide sequence ID" value="NZ_CP110615.1"/>
</dbReference>
<dbReference type="PANTHER" id="PTHR43194">
    <property type="entry name" value="HYDROLASE ALPHA/BETA FOLD FAMILY"/>
    <property type="match status" value="1"/>
</dbReference>
<evidence type="ECO:0000313" key="3">
    <source>
        <dbReference type="Proteomes" id="UP001164965"/>
    </source>
</evidence>
<dbReference type="PANTHER" id="PTHR43194:SF2">
    <property type="entry name" value="PEROXISOMAL MEMBRANE PROTEIN LPX1"/>
    <property type="match status" value="1"/>
</dbReference>